<keyword evidence="5 6" id="KW-0804">Transcription</keyword>
<protein>
    <recommendedName>
        <fullName evidence="6">RNA polymerase sigma factor RpoD</fullName>
    </recommendedName>
    <alternativeName>
        <fullName evidence="6">Sigma-70</fullName>
    </alternativeName>
</protein>
<dbReference type="SUPFAM" id="SSF88946">
    <property type="entry name" value="Sigma2 domain of RNA polymerase sigma factors"/>
    <property type="match status" value="1"/>
</dbReference>
<dbReference type="InterPro" id="IPR009042">
    <property type="entry name" value="RNA_pol_sigma70_r1_2"/>
</dbReference>
<dbReference type="NCBIfam" id="TIGR02937">
    <property type="entry name" value="sigma70-ECF"/>
    <property type="match status" value="1"/>
</dbReference>
<dbReference type="EMBL" id="RKMK01000019">
    <property type="protein sequence ID" value="RXG93919.1"/>
    <property type="molecule type" value="Genomic_DNA"/>
</dbReference>
<keyword evidence="2 6" id="KW-0805">Transcription regulation</keyword>
<dbReference type="FunFam" id="1.10.10.10:FF:000002">
    <property type="entry name" value="RNA polymerase sigma factor SigA"/>
    <property type="match status" value="1"/>
</dbReference>
<dbReference type="Gene3D" id="1.10.220.120">
    <property type="entry name" value="Sigma-70 factor, region 1.1"/>
    <property type="match status" value="1"/>
</dbReference>
<dbReference type="InterPro" id="IPR042189">
    <property type="entry name" value="RNA_pol_sigma_70_r1_1_sf"/>
</dbReference>
<dbReference type="InterPro" id="IPR007630">
    <property type="entry name" value="RNA_pol_sigma70_r4"/>
</dbReference>
<dbReference type="PANTHER" id="PTHR30603:SF60">
    <property type="entry name" value="RNA POLYMERASE SIGMA FACTOR RPOD"/>
    <property type="match status" value="1"/>
</dbReference>
<dbReference type="Pfam" id="PF04539">
    <property type="entry name" value="Sigma70_r3"/>
    <property type="match status" value="1"/>
</dbReference>
<feature type="compositionally biased region" description="Low complexity" evidence="7">
    <location>
        <begin position="229"/>
        <end position="248"/>
    </location>
</feature>
<dbReference type="Proteomes" id="UP000290174">
    <property type="component" value="Unassembled WGS sequence"/>
</dbReference>
<sequence>MATKAKTLQAKDKEKDDKAADAPEKDSQDAPSPLLDLSDAAVKKMIKQAKKRGFVTFDQLNEVLPSDQTSPEQIEDIMSMLSDMGINVTEAEDTEGEDEKDEADDETDNELVEVTQKAVTEVKKSEPGERTDDPVRMYLREMGTVELLSREGEIAIAKRIEAGREAMIAGLCESPLTFQAIIIWRDELNEGKIFLRDIIDLEATYAGPDAKGGMNTAMIAGPNGEGGEASTEGGDATASAAAPAHVAPPAAPPSPTPFRAAPAAAGAEAGEDKDPGEAAAEADMDDDEFENQMSLAAIEAELKPKVVEIFDKIADSYKKLRKLQEQDIQNQLQNESLSPHQERKYKKLKDEIIVEVKSLRLNQARIDSLVEQLYDINKRLVSHEGRLMRLADSHGVAREDFLRNYTGSELDPRWLNRVSKLSAKGWKNFVHHEKDRIKDLRHEVHQLAALTGLEIVEFRKIVHSVQKGEREARQAKKEMVEANLRLVISIAKKYTNRGLQFLDLIQEGNIGLMKAVDKFEYRRGYKFSTYATWWIRQAITRSIADQARTIRIPVHMIETINKIVRTSRQMLNEIGREPTPEELAEKLGMPLEKVRKVLKIAKEPLSLETPVGDEEDSHLGDFIEDKNAILPIDAAIQSNLRETTTRVLASLTPREERVLRMRFGIGMNTDHTLEEVGQQFSVTRERIRQIEAKALRKLKHPSRSRKLRSFLDN</sequence>
<evidence type="ECO:0000259" key="9">
    <source>
        <dbReference type="PROSITE" id="PS00716"/>
    </source>
</evidence>
<dbReference type="CDD" id="cd06171">
    <property type="entry name" value="Sigma70_r4"/>
    <property type="match status" value="1"/>
</dbReference>
<comment type="function">
    <text evidence="6">Sigma factors are initiation factors that promote the attachment of RNA polymerase to specific initiation sites and are then released. This sigma factor is the primary sigma factor during exponential growth.</text>
</comment>
<accession>A0A4Q0QJX8</accession>
<dbReference type="InterPro" id="IPR028630">
    <property type="entry name" value="Sigma70_RpoD"/>
</dbReference>
<feature type="compositionally biased region" description="Basic and acidic residues" evidence="7">
    <location>
        <begin position="9"/>
        <end position="28"/>
    </location>
</feature>
<dbReference type="PROSITE" id="PS00715">
    <property type="entry name" value="SIGMA70_1"/>
    <property type="match status" value="1"/>
</dbReference>
<dbReference type="Pfam" id="PF04546">
    <property type="entry name" value="Sigma70_ner"/>
    <property type="match status" value="1"/>
</dbReference>
<evidence type="ECO:0000256" key="5">
    <source>
        <dbReference type="ARBA" id="ARBA00023163"/>
    </source>
</evidence>
<keyword evidence="3 6" id="KW-0731">Sigma factor</keyword>
<dbReference type="Pfam" id="PF04542">
    <property type="entry name" value="Sigma70_r2"/>
    <property type="match status" value="1"/>
</dbReference>
<dbReference type="PANTHER" id="PTHR30603">
    <property type="entry name" value="RNA POLYMERASE SIGMA FACTOR RPO"/>
    <property type="match status" value="1"/>
</dbReference>
<dbReference type="SUPFAM" id="SSF88659">
    <property type="entry name" value="Sigma3 and sigma4 domains of RNA polymerase sigma factors"/>
    <property type="match status" value="2"/>
</dbReference>
<evidence type="ECO:0000313" key="11">
    <source>
        <dbReference type="Proteomes" id="UP000290174"/>
    </source>
</evidence>
<dbReference type="NCBIfam" id="TIGR02393">
    <property type="entry name" value="RpoD_Cterm"/>
    <property type="match status" value="1"/>
</dbReference>
<dbReference type="GO" id="GO:0006352">
    <property type="term" value="P:DNA-templated transcription initiation"/>
    <property type="evidence" value="ECO:0007669"/>
    <property type="project" value="UniProtKB-UniRule"/>
</dbReference>
<dbReference type="InterPro" id="IPR050239">
    <property type="entry name" value="Sigma-70_RNA_pol_init_factors"/>
</dbReference>
<dbReference type="Pfam" id="PF03979">
    <property type="entry name" value="Sigma70_r1_1"/>
    <property type="match status" value="1"/>
</dbReference>
<keyword evidence="1 6" id="KW-0963">Cytoplasm</keyword>
<dbReference type="InterPro" id="IPR007127">
    <property type="entry name" value="RNA_pol_sigma_70_r1_1"/>
</dbReference>
<feature type="region of interest" description="Sigma-70 factor domain-3" evidence="6">
    <location>
        <begin position="558"/>
        <end position="634"/>
    </location>
</feature>
<comment type="caution">
    <text evidence="10">The sequence shown here is derived from an EMBL/GenBank/DDBJ whole genome shotgun (WGS) entry which is preliminary data.</text>
</comment>
<dbReference type="Gene3D" id="1.10.601.10">
    <property type="entry name" value="RNA Polymerase Primary Sigma Factor"/>
    <property type="match status" value="2"/>
</dbReference>
<comment type="subcellular location">
    <subcellularLocation>
        <location evidence="6">Cytoplasm</location>
    </subcellularLocation>
</comment>
<dbReference type="PRINTS" id="PR00046">
    <property type="entry name" value="SIGMA70FCT"/>
</dbReference>
<dbReference type="InterPro" id="IPR036388">
    <property type="entry name" value="WH-like_DNA-bd_sf"/>
</dbReference>
<dbReference type="FunFam" id="1.10.10.10:FF:000004">
    <property type="entry name" value="RNA polymerase sigma factor SigA"/>
    <property type="match status" value="1"/>
</dbReference>
<evidence type="ECO:0000256" key="2">
    <source>
        <dbReference type="ARBA" id="ARBA00023015"/>
    </source>
</evidence>
<comment type="similarity">
    <text evidence="6">Belongs to the sigma-70 factor family. RpoD/SigA subfamily.</text>
</comment>
<feature type="region of interest" description="Disordered" evidence="7">
    <location>
        <begin position="1"/>
        <end position="36"/>
    </location>
</feature>
<comment type="subunit">
    <text evidence="6">Interacts transiently with the RNA polymerase catalytic core.</text>
</comment>
<gene>
    <name evidence="6 10" type="primary">rpoD</name>
    <name evidence="10" type="ORF">EAS61_20475</name>
</gene>
<dbReference type="RefSeq" id="WP_128931502.1">
    <property type="nucleotide sequence ID" value="NZ_CP022221.1"/>
</dbReference>
<proteinExistence type="inferred from homology"/>
<dbReference type="Pfam" id="PF00140">
    <property type="entry name" value="Sigma70_r1_2"/>
    <property type="match status" value="1"/>
</dbReference>
<evidence type="ECO:0000256" key="1">
    <source>
        <dbReference type="ARBA" id="ARBA00022490"/>
    </source>
</evidence>
<evidence type="ECO:0000256" key="6">
    <source>
        <dbReference type="HAMAP-Rule" id="MF_00963"/>
    </source>
</evidence>
<dbReference type="GO" id="GO:0003677">
    <property type="term" value="F:DNA binding"/>
    <property type="evidence" value="ECO:0007669"/>
    <property type="project" value="UniProtKB-UniRule"/>
</dbReference>
<feature type="region of interest" description="Sigma-70 factor domain-2" evidence="6">
    <location>
        <begin position="479"/>
        <end position="549"/>
    </location>
</feature>
<dbReference type="InterPro" id="IPR000943">
    <property type="entry name" value="RNA_pol_sigma70"/>
</dbReference>
<reference evidence="10 11" key="1">
    <citation type="submission" date="2018-11" db="EMBL/GenBank/DDBJ databases">
        <title>Bradyrhizobium sp. nov., isolated from effective nodules of peanut in China.</title>
        <authorList>
            <person name="Li Y."/>
        </authorList>
    </citation>
    <scope>NUCLEOTIDE SEQUENCE [LARGE SCALE GENOMIC DNA]</scope>
    <source>
        <strain evidence="10 11">CCBAU 51770</strain>
    </source>
</reference>
<dbReference type="PROSITE" id="PS00716">
    <property type="entry name" value="SIGMA70_2"/>
    <property type="match status" value="1"/>
</dbReference>
<dbReference type="InterPro" id="IPR007631">
    <property type="entry name" value="RNA_pol_sigma_70_non-ess"/>
</dbReference>
<feature type="DNA-binding region" description="H-T-H motif" evidence="6">
    <location>
        <begin position="673"/>
        <end position="692"/>
    </location>
</feature>
<dbReference type="NCBIfam" id="NF004208">
    <property type="entry name" value="PRK05658.1"/>
    <property type="match status" value="1"/>
</dbReference>
<dbReference type="HAMAP" id="MF_00963">
    <property type="entry name" value="Sigma70_RpoD_SigA"/>
    <property type="match status" value="1"/>
</dbReference>
<evidence type="ECO:0000259" key="8">
    <source>
        <dbReference type="PROSITE" id="PS00715"/>
    </source>
</evidence>
<feature type="region of interest" description="Disordered" evidence="7">
    <location>
        <begin position="90"/>
        <end position="109"/>
    </location>
</feature>
<dbReference type="InterPro" id="IPR014284">
    <property type="entry name" value="RNA_pol_sigma-70_dom"/>
</dbReference>
<evidence type="ECO:0000256" key="7">
    <source>
        <dbReference type="SAM" id="MobiDB-lite"/>
    </source>
</evidence>
<dbReference type="InterPro" id="IPR012760">
    <property type="entry name" value="RNA_pol_sigma_RpoD_C"/>
</dbReference>
<evidence type="ECO:0000256" key="3">
    <source>
        <dbReference type="ARBA" id="ARBA00023082"/>
    </source>
</evidence>
<feature type="region of interest" description="Sigma-70 factor domain-4" evidence="6">
    <location>
        <begin position="647"/>
        <end position="700"/>
    </location>
</feature>
<dbReference type="InterPro" id="IPR007627">
    <property type="entry name" value="RNA_pol_sigma70_r2"/>
</dbReference>
<dbReference type="FunFam" id="1.10.601.10:FF:000001">
    <property type="entry name" value="RNA polymerase sigma factor SigA"/>
    <property type="match status" value="1"/>
</dbReference>
<dbReference type="GO" id="GO:0005737">
    <property type="term" value="C:cytoplasm"/>
    <property type="evidence" value="ECO:0007669"/>
    <property type="project" value="UniProtKB-SubCell"/>
</dbReference>
<keyword evidence="4 6" id="KW-0238">DNA-binding</keyword>
<feature type="short sequence motif" description="Interaction with polymerase core subunit RpoC" evidence="6">
    <location>
        <begin position="503"/>
        <end position="506"/>
    </location>
</feature>
<dbReference type="InterPro" id="IPR007624">
    <property type="entry name" value="RNA_pol_sigma70_r3"/>
</dbReference>
<feature type="compositionally biased region" description="Low complexity" evidence="7">
    <location>
        <begin position="257"/>
        <end position="268"/>
    </location>
</feature>
<evidence type="ECO:0000256" key="4">
    <source>
        <dbReference type="ARBA" id="ARBA00023125"/>
    </source>
</evidence>
<evidence type="ECO:0000313" key="10">
    <source>
        <dbReference type="EMBL" id="RXG93919.1"/>
    </source>
</evidence>
<feature type="domain" description="RNA polymerase sigma-70" evidence="8">
    <location>
        <begin position="503"/>
        <end position="516"/>
    </location>
</feature>
<feature type="region of interest" description="Disordered" evidence="7">
    <location>
        <begin position="210"/>
        <end position="285"/>
    </location>
</feature>
<dbReference type="GO" id="GO:0016987">
    <property type="term" value="F:sigma factor activity"/>
    <property type="evidence" value="ECO:0007669"/>
    <property type="project" value="UniProtKB-UniRule"/>
</dbReference>
<dbReference type="Gene3D" id="1.10.10.10">
    <property type="entry name" value="Winged helix-like DNA-binding domain superfamily/Winged helix DNA-binding domain"/>
    <property type="match status" value="2"/>
</dbReference>
<feature type="domain" description="RNA polymerase sigma-70" evidence="9">
    <location>
        <begin position="672"/>
        <end position="698"/>
    </location>
</feature>
<dbReference type="InterPro" id="IPR013324">
    <property type="entry name" value="RNA_pol_sigma_r3/r4-like"/>
</dbReference>
<dbReference type="InterPro" id="IPR013325">
    <property type="entry name" value="RNA_pol_sigma_r2"/>
</dbReference>
<dbReference type="AlphaFoldDB" id="A0A4Q0QJX8"/>
<dbReference type="Pfam" id="PF04545">
    <property type="entry name" value="Sigma70_r4"/>
    <property type="match status" value="1"/>
</dbReference>
<name>A0A4Q0QJX8_9BRAD</name>
<organism evidence="10 11">
    <name type="scientific">Bradyrhizobium zhanjiangense</name>
    <dbReference type="NCBI Taxonomy" id="1325107"/>
    <lineage>
        <taxon>Bacteria</taxon>
        <taxon>Pseudomonadati</taxon>
        <taxon>Pseudomonadota</taxon>
        <taxon>Alphaproteobacteria</taxon>
        <taxon>Hyphomicrobiales</taxon>
        <taxon>Nitrobacteraceae</taxon>
        <taxon>Bradyrhizobium</taxon>
    </lineage>
</organism>